<dbReference type="InterPro" id="IPR010690">
    <property type="entry name" value="YqfD"/>
</dbReference>
<dbReference type="Proteomes" id="UP000679179">
    <property type="component" value="Unassembled WGS sequence"/>
</dbReference>
<organism evidence="2 3">
    <name type="scientific">Clostridium polyendosporum</name>
    <dbReference type="NCBI Taxonomy" id="69208"/>
    <lineage>
        <taxon>Bacteria</taxon>
        <taxon>Bacillati</taxon>
        <taxon>Bacillota</taxon>
        <taxon>Clostridia</taxon>
        <taxon>Eubacteriales</taxon>
        <taxon>Clostridiaceae</taxon>
        <taxon>Clostridium</taxon>
    </lineage>
</organism>
<sequence>MDLKKYKKGTVKIEVKALIPEKFINMLWHRGIKAENIQRTDISTVTMDILLSDYRKINEIAKRVDAKITVIGRKGIAFLLLRIKKKSTLVLGAILFLAVLFYLSMYIWGIEITTNKYVSPYEVRQQLKLLGISPGIKKTKLNVYELEKKLEDGNGEIMWIRARIEGSTLKIKVEEKINPPNIKENVDSNNVVAKMDGEVVRIYTTAGTPAVKPGEIVKKGQVLVHGYEGKEGFEYNVNPEGKVLANTFYEKVMELQVSGKISERTGNKDEAIYVELWGKKIYLKKPTKSFKDYDKIENRDKILNKTTYYEIISKEITESREKKIENAIDGLYKSVMLEVDKQCKFIKKIVNIEELGEGKIRIKAVFVIEQDISTKI</sequence>
<reference evidence="2" key="1">
    <citation type="submission" date="2021-03" db="EMBL/GenBank/DDBJ databases">
        <title>Taxonomic study of Clostridium polyendosporum from meadow-gley soil under rice.</title>
        <authorList>
            <person name="Kobayashi H."/>
            <person name="Tanizawa Y."/>
            <person name="Yagura M."/>
        </authorList>
    </citation>
    <scope>NUCLEOTIDE SEQUENCE</scope>
    <source>
        <strain evidence="2">JCM 30710</strain>
    </source>
</reference>
<comment type="caution">
    <text evidence="2">The sequence shown here is derived from an EMBL/GenBank/DDBJ whole genome shotgun (WGS) entry which is preliminary data.</text>
</comment>
<evidence type="ECO:0000256" key="1">
    <source>
        <dbReference type="SAM" id="Phobius"/>
    </source>
</evidence>
<dbReference type="AlphaFoldDB" id="A0A919RXA6"/>
<dbReference type="NCBIfam" id="TIGR02876">
    <property type="entry name" value="spore_yqfD"/>
    <property type="match status" value="1"/>
</dbReference>
<evidence type="ECO:0000313" key="3">
    <source>
        <dbReference type="Proteomes" id="UP000679179"/>
    </source>
</evidence>
<name>A0A919RXA6_9CLOT</name>
<keyword evidence="3" id="KW-1185">Reference proteome</keyword>
<keyword evidence="1" id="KW-1133">Transmembrane helix</keyword>
<evidence type="ECO:0000313" key="2">
    <source>
        <dbReference type="EMBL" id="GIM28071.1"/>
    </source>
</evidence>
<keyword evidence="1" id="KW-0812">Transmembrane</keyword>
<gene>
    <name evidence="2" type="primary">spoIV</name>
    <name evidence="2" type="ORF">CPJCM30710_07370</name>
</gene>
<feature type="transmembrane region" description="Helical" evidence="1">
    <location>
        <begin position="89"/>
        <end position="109"/>
    </location>
</feature>
<dbReference type="RefSeq" id="WP_212902807.1">
    <property type="nucleotide sequence ID" value="NZ_BOPZ01000004.1"/>
</dbReference>
<proteinExistence type="predicted"/>
<keyword evidence="1" id="KW-0472">Membrane</keyword>
<protein>
    <submittedName>
        <fullName evidence="2">Sporulation protein YqfD</fullName>
    </submittedName>
</protein>
<dbReference type="Pfam" id="PF06898">
    <property type="entry name" value="YqfD"/>
    <property type="match status" value="1"/>
</dbReference>
<dbReference type="EMBL" id="BOPZ01000004">
    <property type="protein sequence ID" value="GIM28071.1"/>
    <property type="molecule type" value="Genomic_DNA"/>
</dbReference>
<accession>A0A919RXA6</accession>